<dbReference type="Gene3D" id="1.10.390.10">
    <property type="entry name" value="Neutral Protease Domain 2"/>
    <property type="match status" value="1"/>
</dbReference>
<keyword evidence="1" id="KW-0732">Signal</keyword>
<dbReference type="InterPro" id="IPR007963">
    <property type="entry name" value="Peptidase_M61_catalytic"/>
</dbReference>
<name>A0ABT8LEZ1_9BACT</name>
<dbReference type="RefSeq" id="WP_346760960.1">
    <property type="nucleotide sequence ID" value="NZ_JAUJEB010000007.1"/>
</dbReference>
<evidence type="ECO:0000259" key="3">
    <source>
        <dbReference type="Pfam" id="PF17899"/>
    </source>
</evidence>
<feature type="domain" description="Peptidase M61 N-terminal" evidence="3">
    <location>
        <begin position="31"/>
        <end position="224"/>
    </location>
</feature>
<proteinExistence type="predicted"/>
<comment type="caution">
    <text evidence="4">The sequence shown here is derived from an EMBL/GenBank/DDBJ whole genome shotgun (WGS) entry which is preliminary data.</text>
</comment>
<dbReference type="Pfam" id="PF17899">
    <property type="entry name" value="Peptidase_M61_N"/>
    <property type="match status" value="1"/>
</dbReference>
<organism evidence="4 5">
    <name type="scientific">Agaribacillus aureus</name>
    <dbReference type="NCBI Taxonomy" id="3051825"/>
    <lineage>
        <taxon>Bacteria</taxon>
        <taxon>Pseudomonadati</taxon>
        <taxon>Bacteroidota</taxon>
        <taxon>Cytophagia</taxon>
        <taxon>Cytophagales</taxon>
        <taxon>Splendidivirgaceae</taxon>
        <taxon>Agaribacillus</taxon>
    </lineage>
</organism>
<dbReference type="Gene3D" id="2.60.40.3650">
    <property type="match status" value="1"/>
</dbReference>
<gene>
    <name evidence="4" type="ORF">QQ020_26325</name>
</gene>
<dbReference type="EMBL" id="JAUJEB010000007">
    <property type="protein sequence ID" value="MDN5215621.1"/>
    <property type="molecule type" value="Genomic_DNA"/>
</dbReference>
<dbReference type="InterPro" id="IPR040756">
    <property type="entry name" value="Peptidase_M61_N"/>
</dbReference>
<feature type="signal peptide" evidence="1">
    <location>
        <begin position="1"/>
        <end position="20"/>
    </location>
</feature>
<accession>A0ABT8LEZ1</accession>
<dbReference type="Proteomes" id="UP001172083">
    <property type="component" value="Unassembled WGS sequence"/>
</dbReference>
<dbReference type="SUPFAM" id="SSF55486">
    <property type="entry name" value="Metalloproteases ('zincins'), catalytic domain"/>
    <property type="match status" value="1"/>
</dbReference>
<dbReference type="InterPro" id="IPR027268">
    <property type="entry name" value="Peptidase_M4/M1_CTD_sf"/>
</dbReference>
<evidence type="ECO:0000313" key="5">
    <source>
        <dbReference type="Proteomes" id="UP001172083"/>
    </source>
</evidence>
<feature type="domain" description="Peptidase M61 catalytic" evidence="2">
    <location>
        <begin position="322"/>
        <end position="428"/>
    </location>
</feature>
<evidence type="ECO:0000256" key="1">
    <source>
        <dbReference type="SAM" id="SignalP"/>
    </source>
</evidence>
<keyword evidence="5" id="KW-1185">Reference proteome</keyword>
<dbReference type="Pfam" id="PF05299">
    <property type="entry name" value="Peptidase_M61"/>
    <property type="match status" value="1"/>
</dbReference>
<protein>
    <submittedName>
        <fullName evidence="4">Peptidase M61</fullName>
    </submittedName>
</protein>
<sequence>MKYKCLVAVLMAFISIYSWALPDGDKVNKYTYTVDLTKVKDDRVTVELTIQQLGLNEAIFNLPKIIPGTYKEADYGRFVSNLKAFDKKGKPLEVIREDDNTWKIAKAKKLRKITYEVDDTYDADMGANQVYPMAGTNIEDKANFVLNTGGVFGYFEGMKESEFELNFIRPKEFYGSTGLIPEATGIKYQYNLKKENITTGEEDKLVDRFVTSDYNLLIDSPIMYNKPDTTLIDVGGTEVLISVYSPKGMVTSKFIAENIDEILNAQKSYLGGTLPVDKYAFIFYCEDPAKLAPIQGALEHSYSSFYYFPEVPQENLRQTVKDVAAHEFFHIVTPLNIHSEEIQYFDFNDPQMSKHLWMYEGVTEYSAHHVQVKYDLISEEQFLATMREKMQTASFSFNDTLSFTDLSEYTLHKYPDQYGNVYQKGALIAMMMDIQLRHLSDGAYGIQDLMRDLAKKYGKNTPFKDEDLFDEIVALTYPEMGEFFDTYLINGNVLPYKEVLKLVGVNYDFERSYKDFSFGNISLGYDQEAQKLIVAGTEDMNDFGEKLGYKAGDLLLKVNGNDIPLQGLRQFIDGIKAGMKEGDMFSVTVLRTNDSGEKEEMTLSHEIFKAGQKEYNALSFDENATEQQVKIRKSWLKP</sequence>
<evidence type="ECO:0000313" key="4">
    <source>
        <dbReference type="EMBL" id="MDN5215621.1"/>
    </source>
</evidence>
<feature type="chain" id="PRO_5047178059" evidence="1">
    <location>
        <begin position="21"/>
        <end position="638"/>
    </location>
</feature>
<reference evidence="4" key="1">
    <citation type="submission" date="2023-06" db="EMBL/GenBank/DDBJ databases">
        <title>Genomic of Agaribacillus aureum.</title>
        <authorList>
            <person name="Wang G."/>
        </authorList>
    </citation>
    <scope>NUCLEOTIDE SEQUENCE</scope>
    <source>
        <strain evidence="4">BMA12</strain>
    </source>
</reference>
<evidence type="ECO:0000259" key="2">
    <source>
        <dbReference type="Pfam" id="PF05299"/>
    </source>
</evidence>